<dbReference type="Proteomes" id="UP000007494">
    <property type="component" value="Chromosome X"/>
</dbReference>
<sequence>MCCVIRKKTAPNEICWLNKVLRRLVKKVSREHRVDSGGTETTHLTVDRDGQVRDHLGQAVPCYDNASSVCHRYSRAVSSGKLMSCLYFHSESSKGKNEDVRYTGSPPLIGAPLSAVLDGLPETRSGSAARGAAAVDRTASVDDLDLQRCTPPKPKRESSNISRQTTASSAC</sequence>
<evidence type="ECO:0000313" key="4">
    <source>
        <dbReference type="Proteomes" id="UP000007494"/>
    </source>
</evidence>
<dbReference type="EMBL" id="LN714485">
    <property type="protein sequence ID" value="CEL68916.1"/>
    <property type="molecule type" value="Genomic_DNA"/>
</dbReference>
<dbReference type="EMBL" id="FR823391">
    <property type="protein sequence ID" value="CBZ54215.1"/>
    <property type="molecule type" value="Genomic_DNA"/>
</dbReference>
<organism evidence="2 4">
    <name type="scientific">Neospora caninum (strain Liverpool)</name>
    <dbReference type="NCBI Taxonomy" id="572307"/>
    <lineage>
        <taxon>Eukaryota</taxon>
        <taxon>Sar</taxon>
        <taxon>Alveolata</taxon>
        <taxon>Apicomplexa</taxon>
        <taxon>Conoidasida</taxon>
        <taxon>Coccidia</taxon>
        <taxon>Eucoccidiorida</taxon>
        <taxon>Eimeriorina</taxon>
        <taxon>Sarcocystidae</taxon>
        <taxon>Neospora</taxon>
    </lineage>
</organism>
<dbReference type="AlphaFoldDB" id="F0VLT7"/>
<dbReference type="VEuPathDB" id="ToxoDB:NCLIV_046470"/>
<keyword evidence="4" id="KW-1185">Reference proteome</keyword>
<dbReference type="eggNOG" id="ENOG502R0GT">
    <property type="taxonomic scope" value="Eukaryota"/>
</dbReference>
<reference evidence="2" key="2">
    <citation type="submission" date="2011-03" db="EMBL/GenBank/DDBJ databases">
        <title>Comparative genomics and transcriptomics of Neospora caninum and Toxoplasma gondii.</title>
        <authorList>
            <person name="Reid A.J."/>
            <person name="Sohal A."/>
            <person name="Harris D."/>
            <person name="Quail M."/>
            <person name="Sanders M."/>
            <person name="Berriman M."/>
            <person name="Wastling J.M."/>
            <person name="Pain A."/>
        </authorList>
    </citation>
    <scope>NUCLEOTIDE SEQUENCE</scope>
    <source>
        <strain evidence="2">Liverpool</strain>
    </source>
</reference>
<reference evidence="3" key="4">
    <citation type="journal article" date="2015" name="PLoS ONE">
        <title>Comprehensive Evaluation of Toxoplasma gondii VEG and Neospora caninum LIV Genomes with Tachyzoite Stage Transcriptome and Proteome Defines Novel Transcript Features.</title>
        <authorList>
            <person name="Ramaprasad A."/>
            <person name="Mourier T."/>
            <person name="Naeem R."/>
            <person name="Malas T.B."/>
            <person name="Moussa E."/>
            <person name="Panigrahi A."/>
            <person name="Vermont S.J."/>
            <person name="Otto T.D."/>
            <person name="Wastling J."/>
            <person name="Pain A."/>
        </authorList>
    </citation>
    <scope>NUCLEOTIDE SEQUENCE</scope>
    <source>
        <strain evidence="3">Liverpool</strain>
    </source>
</reference>
<feature type="compositionally biased region" description="Low complexity" evidence="1">
    <location>
        <begin position="124"/>
        <end position="134"/>
    </location>
</feature>
<protein>
    <submittedName>
        <fullName evidence="2">Uncharacterized protein</fullName>
    </submittedName>
</protein>
<dbReference type="GeneID" id="13442146"/>
<dbReference type="OrthoDB" id="332239at2759"/>
<proteinExistence type="predicted"/>
<dbReference type="OMA" id="CLYFHSE"/>
<reference evidence="2" key="1">
    <citation type="submission" date="2011-02" db="EMBL/GenBank/DDBJ databases">
        <authorList>
            <person name="Aslett M."/>
        </authorList>
    </citation>
    <scope>NUCLEOTIDE SEQUENCE</scope>
    <source>
        <strain evidence="2">Liverpool</strain>
    </source>
</reference>
<accession>F0VLT7</accession>
<dbReference type="RefSeq" id="XP_003884246.1">
    <property type="nucleotide sequence ID" value="XM_003884197.1"/>
</dbReference>
<name>F0VLT7_NEOCL</name>
<dbReference type="InParanoid" id="F0VLT7"/>
<feature type="region of interest" description="Disordered" evidence="1">
    <location>
        <begin position="122"/>
        <end position="171"/>
    </location>
</feature>
<evidence type="ECO:0000256" key="1">
    <source>
        <dbReference type="SAM" id="MobiDB-lite"/>
    </source>
</evidence>
<reference evidence="4" key="3">
    <citation type="journal article" date="2012" name="PLoS Pathog.">
        <title>Comparative genomics of the apicomplexan parasites Toxoplasma gondii and Neospora caninum: Coccidia differing in host range and transmission strategy.</title>
        <authorList>
            <person name="Reid A.J."/>
            <person name="Vermont S.J."/>
            <person name="Cotton J.A."/>
            <person name="Harris D."/>
            <person name="Hill-Cawthorne G.A."/>
            <person name="Konen-Waisman S."/>
            <person name="Latham S.M."/>
            <person name="Mourier T."/>
            <person name="Norton R."/>
            <person name="Quail M.A."/>
            <person name="Sanders M."/>
            <person name="Shanmugam D."/>
            <person name="Sohal A."/>
            <person name="Wasmuth J.D."/>
            <person name="Brunk B."/>
            <person name="Grigg M.E."/>
            <person name="Howard J.C."/>
            <person name="Parkinson J."/>
            <person name="Roos D.S."/>
            <person name="Trees A.J."/>
            <person name="Berriman M."/>
            <person name="Pain A."/>
            <person name="Wastling J.M."/>
        </authorList>
    </citation>
    <scope>NUCLEOTIDE SEQUENCE [LARGE SCALE GENOMIC DNA]</scope>
    <source>
        <strain evidence="4">Liverpool</strain>
    </source>
</reference>
<evidence type="ECO:0000313" key="2">
    <source>
        <dbReference type="EMBL" id="CBZ54215.1"/>
    </source>
</evidence>
<evidence type="ECO:0000313" key="3">
    <source>
        <dbReference type="EMBL" id="CEL68916.1"/>
    </source>
</evidence>
<gene>
    <name evidence="3" type="ORF">BN1204_046470</name>
    <name evidence="2" type="ORF">NCLIV_046470</name>
</gene>
<feature type="compositionally biased region" description="Polar residues" evidence="1">
    <location>
        <begin position="159"/>
        <end position="171"/>
    </location>
</feature>